<dbReference type="EMBL" id="FRBT01000009">
    <property type="protein sequence ID" value="SHM74645.1"/>
    <property type="molecule type" value="Genomic_DNA"/>
</dbReference>
<proteinExistence type="predicted"/>
<dbReference type="AlphaFoldDB" id="A0A1M7L9I1"/>
<organism evidence="1 2">
    <name type="scientific">Flavobacterium chilense</name>
    <dbReference type="NCBI Taxonomy" id="946677"/>
    <lineage>
        <taxon>Bacteria</taxon>
        <taxon>Pseudomonadati</taxon>
        <taxon>Bacteroidota</taxon>
        <taxon>Flavobacteriia</taxon>
        <taxon>Flavobacteriales</taxon>
        <taxon>Flavobacteriaceae</taxon>
        <taxon>Flavobacterium</taxon>
    </lineage>
</organism>
<dbReference type="Proteomes" id="UP000184028">
    <property type="component" value="Unassembled WGS sequence"/>
</dbReference>
<accession>A0A1M7L9I1</accession>
<dbReference type="STRING" id="946677.SAMN05444484_10911"/>
<evidence type="ECO:0000313" key="2">
    <source>
        <dbReference type="Proteomes" id="UP000184028"/>
    </source>
</evidence>
<dbReference type="RefSeq" id="WP_068840508.1">
    <property type="nucleotide sequence ID" value="NZ_FRBT01000009.1"/>
</dbReference>
<evidence type="ECO:0000313" key="1">
    <source>
        <dbReference type="EMBL" id="SHM74645.1"/>
    </source>
</evidence>
<keyword evidence="2" id="KW-1185">Reference proteome</keyword>
<sequence length="77" mass="8076">MGNIFNPKTKENTGYGAKEEITPVSPEKLIIAASGSLLVGGALKLAGKHKTASLISKFALPLLALGCYRKFTSNDAI</sequence>
<dbReference type="OrthoDB" id="288286at2"/>
<reference evidence="2" key="1">
    <citation type="submission" date="2016-11" db="EMBL/GenBank/DDBJ databases">
        <authorList>
            <person name="Varghese N."/>
            <person name="Submissions S."/>
        </authorList>
    </citation>
    <scope>NUCLEOTIDE SEQUENCE [LARGE SCALE GENOMIC DNA]</scope>
    <source>
        <strain evidence="2">DSM 24724</strain>
    </source>
</reference>
<evidence type="ECO:0008006" key="3">
    <source>
        <dbReference type="Google" id="ProtNLM"/>
    </source>
</evidence>
<name>A0A1M7L9I1_9FLAO</name>
<protein>
    <recommendedName>
        <fullName evidence="3">PrgI family protein</fullName>
    </recommendedName>
</protein>
<gene>
    <name evidence="1" type="ORF">SAMN05444484_10911</name>
</gene>